<comment type="pathway">
    <text evidence="2">Lipid metabolism; fatty acid beta-oxidation.</text>
</comment>
<dbReference type="OrthoDB" id="2018133at2759"/>
<reference evidence="16" key="1">
    <citation type="journal article" date="2023" name="Commun. Biol.">
        <title>Genome analysis of Parmales, the sister group of diatoms, reveals the evolutionary specialization of diatoms from phago-mixotrophs to photoautotrophs.</title>
        <authorList>
            <person name="Ban H."/>
            <person name="Sato S."/>
            <person name="Yoshikawa S."/>
            <person name="Yamada K."/>
            <person name="Nakamura Y."/>
            <person name="Ichinomiya M."/>
            <person name="Sato N."/>
            <person name="Blanc-Mathieu R."/>
            <person name="Endo H."/>
            <person name="Kuwata A."/>
            <person name="Ogata H."/>
        </authorList>
    </citation>
    <scope>NUCLEOTIDE SEQUENCE [LARGE SCALE GENOMIC DNA]</scope>
</reference>
<dbReference type="Pfam" id="PF00378">
    <property type="entry name" value="ECH_1"/>
    <property type="match status" value="1"/>
</dbReference>
<dbReference type="SUPFAM" id="SSF52096">
    <property type="entry name" value="ClpP/crotonase"/>
    <property type="match status" value="1"/>
</dbReference>
<evidence type="ECO:0000256" key="4">
    <source>
        <dbReference type="ARBA" id="ARBA00011245"/>
    </source>
</evidence>
<evidence type="ECO:0000259" key="13">
    <source>
        <dbReference type="Pfam" id="PF00725"/>
    </source>
</evidence>
<dbReference type="PROSITE" id="PS00067">
    <property type="entry name" value="3HCDH"/>
    <property type="match status" value="1"/>
</dbReference>
<name>A0A9W7G7M0_9STRA</name>
<evidence type="ECO:0000256" key="3">
    <source>
        <dbReference type="ARBA" id="ARBA00008750"/>
    </source>
</evidence>
<keyword evidence="9" id="KW-0576">Peroxisome</keyword>
<feature type="domain" description="3-hydroxyacyl-CoA dehydrogenase C-terminal" evidence="13">
    <location>
        <begin position="494"/>
        <end position="590"/>
    </location>
</feature>
<dbReference type="InterPro" id="IPR006180">
    <property type="entry name" value="3-OHacyl-CoA_DH_CS"/>
</dbReference>
<evidence type="ECO:0000256" key="5">
    <source>
        <dbReference type="ARBA" id="ARBA00022832"/>
    </source>
</evidence>
<sequence length="728" mass="78751">MLRASRRLMSSVATLRIAQGIPKNKVNSLGFETRKNLLNEIQSANKNPDIKAIVITGSDHSSAFSAGADITEFNATGEFQSPSLHELIDVLEGVEKPTVAAIKGVALGGGLELALACKYRVSTESAKVGLPEVHLGIIPGAGGTQRLPRVTQDIKFSIGAITSGRMIKAQEALGANILDDVCPKGEELDDFAVKFAEGKTSASPEELAGRNLAKKTVEGDVEEMAAICDAALERLPAPAMGGEAAHGCVEAIKASFDPTKSFEECMKTEMDVFMNLLSNSEQGQARRHAFFAERIATAPPKGSPKVDISGKTKVGVIGAGTMGSGIATCFLRAGYDVTLVDVNEKGLERGRKIVGRNIEQDVKRGRASQAKAEANIARLTPSTTLDSLAGVDMVVEAVFENLDLKKKIFKDLDGIVAKDCILCTNTSTLDIDEIGGVVDNPGRTMGMHFFSPANVMKLVENIQCKHTSPETISAVTAHTKKISKVGVLVGNCDGFVGNRMVAPYTGEACFLLEEGASVQDVDGAIVDLGMAIGPFTMGDIAGNDIGYLIRKEKGWVEGGAGDMRYTDLPDTLVTKFGRIGQKAGKGWYDYDPNVGKGRIGLASEEVEAWLESERGDCKDWNEKDLVERSLFPLVNEGFKILEEGICDRPEHIDIIYIYGYGWPVWRGGPMWWADQQVGLEHVLEMTTKYHEKYQNDWWKPSQLLVDLVADKKGVYEWANEKAKARSKL</sequence>
<feature type="domain" description="3-hydroxyacyl-CoA dehydrogenase C-terminal" evidence="13">
    <location>
        <begin position="626"/>
        <end position="711"/>
    </location>
</feature>
<protein>
    <recommendedName>
        <fullName evidence="17">Enoyl-CoA hydratase</fullName>
    </recommendedName>
</protein>
<evidence type="ECO:0000256" key="2">
    <source>
        <dbReference type="ARBA" id="ARBA00005005"/>
    </source>
</evidence>
<evidence type="ECO:0000256" key="7">
    <source>
        <dbReference type="ARBA" id="ARBA00023027"/>
    </source>
</evidence>
<dbReference type="GO" id="GO:0005777">
    <property type="term" value="C:peroxisome"/>
    <property type="evidence" value="ECO:0007669"/>
    <property type="project" value="UniProtKB-SubCell"/>
</dbReference>
<dbReference type="InterPro" id="IPR001753">
    <property type="entry name" value="Enoyl-CoA_hydra/iso"/>
</dbReference>
<dbReference type="GO" id="GO:0016853">
    <property type="term" value="F:isomerase activity"/>
    <property type="evidence" value="ECO:0007669"/>
    <property type="project" value="UniProtKB-KW"/>
</dbReference>
<keyword evidence="11" id="KW-0456">Lyase</keyword>
<dbReference type="SUPFAM" id="SSF51735">
    <property type="entry name" value="NAD(P)-binding Rossmann-fold domains"/>
    <property type="match status" value="1"/>
</dbReference>
<proteinExistence type="inferred from homology"/>
<keyword evidence="5" id="KW-0276">Fatty acid metabolism</keyword>
<dbReference type="SUPFAM" id="SSF48179">
    <property type="entry name" value="6-phosphogluconate dehydrogenase C-terminal domain-like"/>
    <property type="match status" value="2"/>
</dbReference>
<keyword evidence="6" id="KW-0560">Oxidoreductase</keyword>
<evidence type="ECO:0000256" key="11">
    <source>
        <dbReference type="ARBA" id="ARBA00023239"/>
    </source>
</evidence>
<evidence type="ECO:0000313" key="16">
    <source>
        <dbReference type="Proteomes" id="UP001165065"/>
    </source>
</evidence>
<feature type="domain" description="3-hydroxyacyl-CoA dehydrogenase NAD binding" evidence="14">
    <location>
        <begin position="313"/>
        <end position="491"/>
    </location>
</feature>
<accession>A0A9W7G7M0</accession>
<dbReference type="CDD" id="cd06558">
    <property type="entry name" value="crotonase-like"/>
    <property type="match status" value="1"/>
</dbReference>
<evidence type="ECO:0000256" key="8">
    <source>
        <dbReference type="ARBA" id="ARBA00023098"/>
    </source>
</evidence>
<dbReference type="Gene3D" id="3.40.50.720">
    <property type="entry name" value="NAD(P)-binding Rossmann-like Domain"/>
    <property type="match status" value="1"/>
</dbReference>
<comment type="similarity">
    <text evidence="3">In the N-terminal section; belongs to the enoyl-CoA hydratase/isomerase family.</text>
</comment>
<dbReference type="FunFam" id="1.10.1040.50:FF:000006">
    <property type="entry name" value="Peroxisomal bifunctional enzyme"/>
    <property type="match status" value="1"/>
</dbReference>
<dbReference type="EMBL" id="BRYA01000066">
    <property type="protein sequence ID" value="GMI36529.1"/>
    <property type="molecule type" value="Genomic_DNA"/>
</dbReference>
<gene>
    <name evidence="15" type="ORF">TrCOL_g1961</name>
</gene>
<keyword evidence="16" id="KW-1185">Reference proteome</keyword>
<organism evidence="15 16">
    <name type="scientific">Triparma columacea</name>
    <dbReference type="NCBI Taxonomy" id="722753"/>
    <lineage>
        <taxon>Eukaryota</taxon>
        <taxon>Sar</taxon>
        <taxon>Stramenopiles</taxon>
        <taxon>Ochrophyta</taxon>
        <taxon>Bolidophyceae</taxon>
        <taxon>Parmales</taxon>
        <taxon>Triparmaceae</taxon>
        <taxon>Triparma</taxon>
    </lineage>
</organism>
<dbReference type="GO" id="GO:0003857">
    <property type="term" value="F:(3S)-3-hydroxyacyl-CoA dehydrogenase (NAD+) activity"/>
    <property type="evidence" value="ECO:0007669"/>
    <property type="project" value="TreeGrafter"/>
</dbReference>
<evidence type="ECO:0000256" key="12">
    <source>
        <dbReference type="ARBA" id="ARBA00023268"/>
    </source>
</evidence>
<keyword evidence="8" id="KW-0443">Lipid metabolism</keyword>
<dbReference type="InterPro" id="IPR036291">
    <property type="entry name" value="NAD(P)-bd_dom_sf"/>
</dbReference>
<keyword evidence="12" id="KW-0511">Multifunctional enzyme</keyword>
<dbReference type="Proteomes" id="UP001165065">
    <property type="component" value="Unassembled WGS sequence"/>
</dbReference>
<evidence type="ECO:0000256" key="9">
    <source>
        <dbReference type="ARBA" id="ARBA00023140"/>
    </source>
</evidence>
<evidence type="ECO:0008006" key="17">
    <source>
        <dbReference type="Google" id="ProtNLM"/>
    </source>
</evidence>
<dbReference type="Gene3D" id="3.90.226.10">
    <property type="entry name" value="2-enoyl-CoA Hydratase, Chain A, domain 1"/>
    <property type="match status" value="1"/>
</dbReference>
<dbReference type="InterPro" id="IPR006176">
    <property type="entry name" value="3-OHacyl-CoA_DH_NAD-bd"/>
</dbReference>
<evidence type="ECO:0000256" key="1">
    <source>
        <dbReference type="ARBA" id="ARBA00004275"/>
    </source>
</evidence>
<dbReference type="Pfam" id="PF00725">
    <property type="entry name" value="3HCDH"/>
    <property type="match status" value="2"/>
</dbReference>
<evidence type="ECO:0000259" key="14">
    <source>
        <dbReference type="Pfam" id="PF02737"/>
    </source>
</evidence>
<dbReference type="PANTHER" id="PTHR23309:SF49">
    <property type="entry name" value="PEROXISOMAL BIFUNCTIONAL ENZYME"/>
    <property type="match status" value="1"/>
</dbReference>
<dbReference type="Pfam" id="PF02737">
    <property type="entry name" value="3HCDH_N"/>
    <property type="match status" value="1"/>
</dbReference>
<dbReference type="GO" id="GO:0070403">
    <property type="term" value="F:NAD+ binding"/>
    <property type="evidence" value="ECO:0007669"/>
    <property type="project" value="InterPro"/>
</dbReference>
<dbReference type="InterPro" id="IPR008927">
    <property type="entry name" value="6-PGluconate_DH-like_C_sf"/>
</dbReference>
<evidence type="ECO:0000256" key="6">
    <source>
        <dbReference type="ARBA" id="ARBA00023002"/>
    </source>
</evidence>
<dbReference type="GO" id="GO:0004300">
    <property type="term" value="F:enoyl-CoA hydratase activity"/>
    <property type="evidence" value="ECO:0007669"/>
    <property type="project" value="UniProtKB-ARBA"/>
</dbReference>
<evidence type="ECO:0000256" key="10">
    <source>
        <dbReference type="ARBA" id="ARBA00023235"/>
    </source>
</evidence>
<keyword evidence="7" id="KW-0520">NAD</keyword>
<evidence type="ECO:0000313" key="15">
    <source>
        <dbReference type="EMBL" id="GMI36529.1"/>
    </source>
</evidence>
<comment type="subcellular location">
    <subcellularLocation>
        <location evidence="1">Peroxisome</location>
    </subcellularLocation>
</comment>
<dbReference type="InterPro" id="IPR006108">
    <property type="entry name" value="3HC_DH_C"/>
</dbReference>
<dbReference type="PANTHER" id="PTHR23309">
    <property type="entry name" value="3-HYDROXYACYL-COA DEHYROGENASE"/>
    <property type="match status" value="1"/>
</dbReference>
<dbReference type="AlphaFoldDB" id="A0A9W7G7M0"/>
<dbReference type="InterPro" id="IPR029045">
    <property type="entry name" value="ClpP/crotonase-like_dom_sf"/>
</dbReference>
<keyword evidence="10" id="KW-0413">Isomerase</keyword>
<comment type="subunit">
    <text evidence="4">Monomer.</text>
</comment>
<comment type="caution">
    <text evidence="15">The sequence shown here is derived from an EMBL/GenBank/DDBJ whole genome shotgun (WGS) entry which is preliminary data.</text>
</comment>
<dbReference type="FunFam" id="3.40.50.720:FF:000009">
    <property type="entry name" value="Fatty oxidation complex, alpha subunit"/>
    <property type="match status" value="1"/>
</dbReference>
<dbReference type="GO" id="GO:0006635">
    <property type="term" value="P:fatty acid beta-oxidation"/>
    <property type="evidence" value="ECO:0007669"/>
    <property type="project" value="TreeGrafter"/>
</dbReference>
<dbReference type="Gene3D" id="1.10.1040.50">
    <property type="match status" value="1"/>
</dbReference>